<dbReference type="Proteomes" id="UP001633002">
    <property type="component" value="Unassembled WGS sequence"/>
</dbReference>
<feature type="compositionally biased region" description="Acidic residues" evidence="1">
    <location>
        <begin position="29"/>
        <end position="63"/>
    </location>
</feature>
<organism evidence="2 3">
    <name type="scientific">Riccia sorocarpa</name>
    <dbReference type="NCBI Taxonomy" id="122646"/>
    <lineage>
        <taxon>Eukaryota</taxon>
        <taxon>Viridiplantae</taxon>
        <taxon>Streptophyta</taxon>
        <taxon>Embryophyta</taxon>
        <taxon>Marchantiophyta</taxon>
        <taxon>Marchantiopsida</taxon>
        <taxon>Marchantiidae</taxon>
        <taxon>Marchantiales</taxon>
        <taxon>Ricciaceae</taxon>
        <taxon>Riccia</taxon>
    </lineage>
</organism>
<feature type="region of interest" description="Disordered" evidence="1">
    <location>
        <begin position="27"/>
        <end position="70"/>
    </location>
</feature>
<accession>A0ABD3GGU7</accession>
<reference evidence="2 3" key="1">
    <citation type="submission" date="2024-09" db="EMBL/GenBank/DDBJ databases">
        <title>Chromosome-scale assembly of Riccia sorocarpa.</title>
        <authorList>
            <person name="Paukszto L."/>
        </authorList>
    </citation>
    <scope>NUCLEOTIDE SEQUENCE [LARGE SCALE GENOMIC DNA]</scope>
    <source>
        <strain evidence="2">LP-2024</strain>
        <tissue evidence="2">Aerial parts of the thallus</tissue>
    </source>
</reference>
<protein>
    <submittedName>
        <fullName evidence="2">Uncharacterized protein</fullName>
    </submittedName>
</protein>
<comment type="caution">
    <text evidence="2">The sequence shown here is derived from an EMBL/GenBank/DDBJ whole genome shotgun (WGS) entry which is preliminary data.</text>
</comment>
<dbReference type="EMBL" id="JBJQOH010000008">
    <property type="protein sequence ID" value="KAL3676944.1"/>
    <property type="molecule type" value="Genomic_DNA"/>
</dbReference>
<name>A0ABD3GGU7_9MARC</name>
<keyword evidence="3" id="KW-1185">Reference proteome</keyword>
<dbReference type="AlphaFoldDB" id="A0ABD3GGU7"/>
<evidence type="ECO:0000313" key="3">
    <source>
        <dbReference type="Proteomes" id="UP001633002"/>
    </source>
</evidence>
<gene>
    <name evidence="2" type="ORF">R1sor_026892</name>
</gene>
<sequence>MEVEPWPLEVELEEEVGQRKRTKILVVLSDEDGEEEDDGEEEEDGREVEGEEEDDVEDVDEDCVDGKTFA</sequence>
<proteinExistence type="predicted"/>
<evidence type="ECO:0000256" key="1">
    <source>
        <dbReference type="SAM" id="MobiDB-lite"/>
    </source>
</evidence>
<evidence type="ECO:0000313" key="2">
    <source>
        <dbReference type="EMBL" id="KAL3676944.1"/>
    </source>
</evidence>